<evidence type="ECO:0000256" key="5">
    <source>
        <dbReference type="SAM" id="MobiDB-lite"/>
    </source>
</evidence>
<gene>
    <name evidence="7" type="ORF">SBA1_1040063</name>
</gene>
<dbReference type="PROSITE" id="PS50977">
    <property type="entry name" value="HTH_TETR_2"/>
    <property type="match status" value="1"/>
</dbReference>
<dbReference type="OrthoDB" id="9796019at2"/>
<evidence type="ECO:0000256" key="3">
    <source>
        <dbReference type="ARBA" id="ARBA00023163"/>
    </source>
</evidence>
<dbReference type="InterPro" id="IPR011075">
    <property type="entry name" value="TetR_C"/>
</dbReference>
<accession>A0A2U3JXZ3</accession>
<dbReference type="AlphaFoldDB" id="A0A2U3JXZ3"/>
<keyword evidence="1" id="KW-0805">Transcription regulation</keyword>
<organism evidence="7 8">
    <name type="scientific">Candidatus Sulfotelmatobacter kueseliae</name>
    <dbReference type="NCBI Taxonomy" id="2042962"/>
    <lineage>
        <taxon>Bacteria</taxon>
        <taxon>Pseudomonadati</taxon>
        <taxon>Acidobacteriota</taxon>
        <taxon>Terriglobia</taxon>
        <taxon>Terriglobales</taxon>
        <taxon>Candidatus Korobacteraceae</taxon>
        <taxon>Candidatus Sulfotelmatobacter</taxon>
    </lineage>
</organism>
<protein>
    <submittedName>
        <fullName evidence="7">Family transcriptional regulator</fullName>
    </submittedName>
</protein>
<dbReference type="PANTHER" id="PTHR30055:SF148">
    <property type="entry name" value="TETR-FAMILY TRANSCRIPTIONAL REGULATOR"/>
    <property type="match status" value="1"/>
</dbReference>
<keyword evidence="3" id="KW-0804">Transcription</keyword>
<dbReference type="Gene3D" id="1.10.357.10">
    <property type="entry name" value="Tetracycline Repressor, domain 2"/>
    <property type="match status" value="1"/>
</dbReference>
<dbReference type="Gene3D" id="1.10.10.60">
    <property type="entry name" value="Homeodomain-like"/>
    <property type="match status" value="1"/>
</dbReference>
<keyword evidence="2 4" id="KW-0238">DNA-binding</keyword>
<dbReference type="InterPro" id="IPR050109">
    <property type="entry name" value="HTH-type_TetR-like_transc_reg"/>
</dbReference>
<dbReference type="SUPFAM" id="SSF46689">
    <property type="entry name" value="Homeodomain-like"/>
    <property type="match status" value="1"/>
</dbReference>
<dbReference type="GO" id="GO:0000976">
    <property type="term" value="F:transcription cis-regulatory region binding"/>
    <property type="evidence" value="ECO:0007669"/>
    <property type="project" value="TreeGrafter"/>
</dbReference>
<evidence type="ECO:0000313" key="7">
    <source>
        <dbReference type="EMBL" id="SPF32295.1"/>
    </source>
</evidence>
<feature type="domain" description="HTH tetR-type" evidence="6">
    <location>
        <begin position="31"/>
        <end position="91"/>
    </location>
</feature>
<evidence type="ECO:0000256" key="1">
    <source>
        <dbReference type="ARBA" id="ARBA00023015"/>
    </source>
</evidence>
<sequence length="231" mass="25852">MRQLLSGGRKHGRDSDDGANGRRLPGRPRSEQARQAIFRSTLKLLQRSSFSGLTIEAIAADADVGKATVYRWWPNKGALVVDAFASSAEPELHFPNTGSVYRDMSLQMAQFLGVLRSPRGRIVAALLAGGQSDPELLTAFRERFLRPRREEAYKTLRRAIERGELPENLDLDVVLDTLYGAIYMRFLIRHDELSENYIREVCSLVLGGPLRKQTSRPKLRRKALGICATGS</sequence>
<dbReference type="GO" id="GO:0003700">
    <property type="term" value="F:DNA-binding transcription factor activity"/>
    <property type="evidence" value="ECO:0007669"/>
    <property type="project" value="TreeGrafter"/>
</dbReference>
<evidence type="ECO:0000256" key="2">
    <source>
        <dbReference type="ARBA" id="ARBA00023125"/>
    </source>
</evidence>
<evidence type="ECO:0000313" key="8">
    <source>
        <dbReference type="Proteomes" id="UP000238701"/>
    </source>
</evidence>
<reference evidence="8" key="1">
    <citation type="submission" date="2018-02" db="EMBL/GenBank/DDBJ databases">
        <authorList>
            <person name="Hausmann B."/>
        </authorList>
    </citation>
    <scope>NUCLEOTIDE SEQUENCE [LARGE SCALE GENOMIC DNA]</scope>
    <source>
        <strain evidence="8">Peat soil MAG SbA1</strain>
    </source>
</reference>
<proteinExistence type="predicted"/>
<evidence type="ECO:0000256" key="4">
    <source>
        <dbReference type="PROSITE-ProRule" id="PRU00335"/>
    </source>
</evidence>
<dbReference type="InterPro" id="IPR001647">
    <property type="entry name" value="HTH_TetR"/>
</dbReference>
<evidence type="ECO:0000259" key="6">
    <source>
        <dbReference type="PROSITE" id="PS50977"/>
    </source>
</evidence>
<dbReference type="Pfam" id="PF16859">
    <property type="entry name" value="TetR_C_11"/>
    <property type="match status" value="1"/>
</dbReference>
<feature type="DNA-binding region" description="H-T-H motif" evidence="4">
    <location>
        <begin position="54"/>
        <end position="73"/>
    </location>
</feature>
<feature type="region of interest" description="Disordered" evidence="5">
    <location>
        <begin position="1"/>
        <end position="32"/>
    </location>
</feature>
<dbReference type="EMBL" id="OMOD01000007">
    <property type="protein sequence ID" value="SPF32295.1"/>
    <property type="molecule type" value="Genomic_DNA"/>
</dbReference>
<dbReference type="InterPro" id="IPR009057">
    <property type="entry name" value="Homeodomain-like_sf"/>
</dbReference>
<dbReference type="Proteomes" id="UP000238701">
    <property type="component" value="Unassembled WGS sequence"/>
</dbReference>
<dbReference type="Pfam" id="PF00440">
    <property type="entry name" value="TetR_N"/>
    <property type="match status" value="1"/>
</dbReference>
<name>A0A2U3JXZ3_9BACT</name>
<dbReference type="PANTHER" id="PTHR30055">
    <property type="entry name" value="HTH-TYPE TRANSCRIPTIONAL REGULATOR RUTR"/>
    <property type="match status" value="1"/>
</dbReference>
<dbReference type="SUPFAM" id="SSF48498">
    <property type="entry name" value="Tetracyclin repressor-like, C-terminal domain"/>
    <property type="match status" value="1"/>
</dbReference>
<dbReference type="InterPro" id="IPR036271">
    <property type="entry name" value="Tet_transcr_reg_TetR-rel_C_sf"/>
</dbReference>